<evidence type="ECO:0000256" key="4">
    <source>
        <dbReference type="ARBA" id="ARBA00023054"/>
    </source>
</evidence>
<keyword evidence="2 7" id="KW-0812">Transmembrane</keyword>
<evidence type="ECO:0000256" key="5">
    <source>
        <dbReference type="ARBA" id="ARBA00023136"/>
    </source>
</evidence>
<name>A0AAD8DVQ1_MYTSE</name>
<feature type="domain" description="DUF1279" evidence="8">
    <location>
        <begin position="131"/>
        <end position="217"/>
    </location>
</feature>
<dbReference type="Pfam" id="PF06916">
    <property type="entry name" value="FAM210A-B_dom"/>
    <property type="match status" value="1"/>
</dbReference>
<protein>
    <recommendedName>
        <fullName evidence="8">DUF1279 domain-containing protein</fullName>
    </recommendedName>
</protein>
<comment type="subcellular location">
    <subcellularLocation>
        <location evidence="1">Membrane</location>
        <topology evidence="1">Single-pass membrane protein</topology>
    </subcellularLocation>
</comment>
<feature type="transmembrane region" description="Helical" evidence="7">
    <location>
        <begin position="140"/>
        <end position="163"/>
    </location>
</feature>
<dbReference type="InterPro" id="IPR045866">
    <property type="entry name" value="FAM210A/B-like"/>
</dbReference>
<evidence type="ECO:0000313" key="9">
    <source>
        <dbReference type="EMBL" id="KAJ8726518.1"/>
    </source>
</evidence>
<evidence type="ECO:0000256" key="2">
    <source>
        <dbReference type="ARBA" id="ARBA00022692"/>
    </source>
</evidence>
<evidence type="ECO:0000256" key="3">
    <source>
        <dbReference type="ARBA" id="ARBA00022989"/>
    </source>
</evidence>
<proteinExistence type="predicted"/>
<dbReference type="PANTHER" id="PTHR21377">
    <property type="entry name" value="PROTEIN FAM210B, MITOCHONDRIAL"/>
    <property type="match status" value="1"/>
</dbReference>
<sequence>MTEVSESIKRIVAAPPTIRNCSTVEPLVAGNATHVWVQRDAFDLYNILTEDTFYLFNLEKCTNALIWDKFKEKGYLTALGSDSIAGLLGQYEHRLPRIPTDFYLQPFILETRKFCPPIPPPDPPKKVGLIQKFKTMYRDYWYVLIPVHVATSVFWFGGFYYIVRSGVDVLALLQYIGVSEKIIAPLRDSHAGYFAIALAMYKLATPLRYAVTIGGTTIAIRKLTGIGFIKPVPSRERMREIFQEKKENFQDAFKESQAQMKEKRTQVMREMKRYKTEMRNLKNKTPPKE</sequence>
<comment type="caution">
    <text evidence="9">The sequence shown here is derived from an EMBL/GenBank/DDBJ whole genome shotgun (WGS) entry which is preliminary data.</text>
</comment>
<evidence type="ECO:0000256" key="7">
    <source>
        <dbReference type="SAM" id="Phobius"/>
    </source>
</evidence>
<dbReference type="AlphaFoldDB" id="A0AAD8DVQ1"/>
<feature type="coiled-coil region" evidence="6">
    <location>
        <begin position="246"/>
        <end position="284"/>
    </location>
</feature>
<keyword evidence="4 6" id="KW-0175">Coiled coil</keyword>
<dbReference type="Proteomes" id="UP001231518">
    <property type="component" value="Chromosome 10"/>
</dbReference>
<dbReference type="PANTHER" id="PTHR21377:SF1">
    <property type="entry name" value="PROTEIN FAM210A"/>
    <property type="match status" value="1"/>
</dbReference>
<keyword evidence="10" id="KW-1185">Reference proteome</keyword>
<dbReference type="EMBL" id="JARGEI010000009">
    <property type="protein sequence ID" value="KAJ8726518.1"/>
    <property type="molecule type" value="Genomic_DNA"/>
</dbReference>
<organism evidence="9 10">
    <name type="scientific">Mythimna separata</name>
    <name type="common">Oriental armyworm</name>
    <name type="synonym">Pseudaletia separata</name>
    <dbReference type="NCBI Taxonomy" id="271217"/>
    <lineage>
        <taxon>Eukaryota</taxon>
        <taxon>Metazoa</taxon>
        <taxon>Ecdysozoa</taxon>
        <taxon>Arthropoda</taxon>
        <taxon>Hexapoda</taxon>
        <taxon>Insecta</taxon>
        <taxon>Pterygota</taxon>
        <taxon>Neoptera</taxon>
        <taxon>Endopterygota</taxon>
        <taxon>Lepidoptera</taxon>
        <taxon>Glossata</taxon>
        <taxon>Ditrysia</taxon>
        <taxon>Noctuoidea</taxon>
        <taxon>Noctuidae</taxon>
        <taxon>Noctuinae</taxon>
        <taxon>Hadenini</taxon>
        <taxon>Mythimna</taxon>
    </lineage>
</organism>
<evidence type="ECO:0000256" key="1">
    <source>
        <dbReference type="ARBA" id="ARBA00004167"/>
    </source>
</evidence>
<dbReference type="GO" id="GO:0016020">
    <property type="term" value="C:membrane"/>
    <property type="evidence" value="ECO:0007669"/>
    <property type="project" value="UniProtKB-SubCell"/>
</dbReference>
<evidence type="ECO:0000313" key="10">
    <source>
        <dbReference type="Proteomes" id="UP001231518"/>
    </source>
</evidence>
<keyword evidence="5 7" id="KW-0472">Membrane</keyword>
<dbReference type="GO" id="GO:0005739">
    <property type="term" value="C:mitochondrion"/>
    <property type="evidence" value="ECO:0007669"/>
    <property type="project" value="TreeGrafter"/>
</dbReference>
<keyword evidence="3 7" id="KW-1133">Transmembrane helix</keyword>
<evidence type="ECO:0000256" key="6">
    <source>
        <dbReference type="SAM" id="Coils"/>
    </source>
</evidence>
<reference evidence="9" key="1">
    <citation type="submission" date="2023-03" db="EMBL/GenBank/DDBJ databases">
        <title>Chromosome-level genomes of two armyworms, Mythimna separata and Mythimna loreyi, provide insights into the biosynthesis and reception of sex pheromones.</title>
        <authorList>
            <person name="Zhao H."/>
        </authorList>
    </citation>
    <scope>NUCLEOTIDE SEQUENCE</scope>
    <source>
        <strain evidence="9">BeijingLab</strain>
        <tissue evidence="9">Pupa</tissue>
    </source>
</reference>
<dbReference type="InterPro" id="IPR009688">
    <property type="entry name" value="FAM210A/B-like_dom"/>
</dbReference>
<evidence type="ECO:0000259" key="8">
    <source>
        <dbReference type="Pfam" id="PF06916"/>
    </source>
</evidence>
<gene>
    <name evidence="9" type="ORF">PYW07_001216</name>
</gene>
<accession>A0AAD8DVQ1</accession>